<dbReference type="eggNOG" id="COG0395">
    <property type="taxonomic scope" value="Bacteria"/>
</dbReference>
<organism evidence="9 10">
    <name type="scientific">Mahella australiensis (strain DSM 15567 / CIP 107919 / 50-1 BON)</name>
    <dbReference type="NCBI Taxonomy" id="697281"/>
    <lineage>
        <taxon>Bacteria</taxon>
        <taxon>Bacillati</taxon>
        <taxon>Bacillota</taxon>
        <taxon>Clostridia</taxon>
        <taxon>Thermoanaerobacterales</taxon>
        <taxon>Thermoanaerobacterales Family IV. Incertae Sedis</taxon>
        <taxon>Mahella</taxon>
    </lineage>
</organism>
<keyword evidence="10" id="KW-1185">Reference proteome</keyword>
<dbReference type="EMBL" id="CP002360">
    <property type="protein sequence ID" value="AEE95970.1"/>
    <property type="molecule type" value="Genomic_DNA"/>
</dbReference>
<comment type="similarity">
    <text evidence="7">Belongs to the binding-protein-dependent transport system permease family.</text>
</comment>
<dbReference type="PANTHER" id="PTHR43744">
    <property type="entry name" value="ABC TRANSPORTER PERMEASE PROTEIN MG189-RELATED-RELATED"/>
    <property type="match status" value="1"/>
</dbReference>
<evidence type="ECO:0000256" key="3">
    <source>
        <dbReference type="ARBA" id="ARBA00022475"/>
    </source>
</evidence>
<dbReference type="InterPro" id="IPR000515">
    <property type="entry name" value="MetI-like"/>
</dbReference>
<dbReference type="RefSeq" id="WP_013780400.1">
    <property type="nucleotide sequence ID" value="NC_015520.1"/>
</dbReference>
<evidence type="ECO:0000313" key="10">
    <source>
        <dbReference type="Proteomes" id="UP000008457"/>
    </source>
</evidence>
<name>F4A167_MAHA5</name>
<evidence type="ECO:0000256" key="5">
    <source>
        <dbReference type="ARBA" id="ARBA00022989"/>
    </source>
</evidence>
<evidence type="ECO:0000256" key="7">
    <source>
        <dbReference type="RuleBase" id="RU363032"/>
    </source>
</evidence>
<evidence type="ECO:0000313" key="9">
    <source>
        <dbReference type="EMBL" id="AEE95970.1"/>
    </source>
</evidence>
<evidence type="ECO:0000256" key="2">
    <source>
        <dbReference type="ARBA" id="ARBA00022448"/>
    </source>
</evidence>
<keyword evidence="4 7" id="KW-0812">Transmembrane</keyword>
<feature type="transmembrane region" description="Helical" evidence="7">
    <location>
        <begin position="262"/>
        <end position="283"/>
    </location>
</feature>
<comment type="subcellular location">
    <subcellularLocation>
        <location evidence="1 7">Cell membrane</location>
        <topology evidence="1 7">Multi-pass membrane protein</topology>
    </subcellularLocation>
</comment>
<evidence type="ECO:0000259" key="8">
    <source>
        <dbReference type="PROSITE" id="PS50928"/>
    </source>
</evidence>
<reference evidence="9 10" key="2">
    <citation type="journal article" date="2011" name="Stand. Genomic Sci.">
        <title>Complete genome sequence of Mahella australiensis type strain (50-1 BON).</title>
        <authorList>
            <person name="Sikorski J."/>
            <person name="Teshima H."/>
            <person name="Nolan M."/>
            <person name="Lucas S."/>
            <person name="Hammon N."/>
            <person name="Deshpande S."/>
            <person name="Cheng J.F."/>
            <person name="Pitluck S."/>
            <person name="Liolios K."/>
            <person name="Pagani I."/>
            <person name="Ivanova N."/>
            <person name="Huntemann M."/>
            <person name="Mavromatis K."/>
            <person name="Ovchinikova G."/>
            <person name="Pati A."/>
            <person name="Tapia R."/>
            <person name="Han C."/>
            <person name="Goodwin L."/>
            <person name="Chen A."/>
            <person name="Palaniappan K."/>
            <person name="Land M."/>
            <person name="Hauser L."/>
            <person name="Ngatchou-Djao O.D."/>
            <person name="Rohde M."/>
            <person name="Pukall R."/>
            <person name="Spring S."/>
            <person name="Abt B."/>
            <person name="Goker M."/>
            <person name="Detter J.C."/>
            <person name="Woyke T."/>
            <person name="Bristow J."/>
            <person name="Markowitz V."/>
            <person name="Hugenholtz P."/>
            <person name="Eisen J.A."/>
            <person name="Kyrpides N.C."/>
            <person name="Klenk H.P."/>
            <person name="Lapidus A."/>
        </authorList>
    </citation>
    <scope>NUCLEOTIDE SEQUENCE [LARGE SCALE GENOMIC DNA]</scope>
    <source>
        <strain evidence="10">DSM 15567 / CIP 107919 / 50-1 BON</strain>
    </source>
</reference>
<evidence type="ECO:0000256" key="6">
    <source>
        <dbReference type="ARBA" id="ARBA00023136"/>
    </source>
</evidence>
<gene>
    <name evidence="9" type="ordered locus">Mahau_0771</name>
</gene>
<accession>F4A167</accession>
<dbReference type="PROSITE" id="PS50928">
    <property type="entry name" value="ABC_TM1"/>
    <property type="match status" value="1"/>
</dbReference>
<dbReference type="HOGENOM" id="CLU_016047_1_1_9"/>
<feature type="transmembrane region" description="Helical" evidence="7">
    <location>
        <begin position="97"/>
        <end position="116"/>
    </location>
</feature>
<dbReference type="Proteomes" id="UP000008457">
    <property type="component" value="Chromosome"/>
</dbReference>
<sequence>MSNYGEVNAAKGISSVIKSKQNKQFKLLIKDLLIYLLLIIGSVLFITPFLWMLSTSLKGEAGLFDIPPQWIPNPIKWGNYPEALQSIPFLKYTMNTVFITVVAMAGAIVSSSLVAYSFARLKWPGRDIWFIILLATMMLPGQVTMIPVFVMYKNLGWINTYAPLTVPYFFGSAFYIFLLRQFFRTIPMELSDSAKIDGCSEFRIYWKIILPLSKPALATVAIFTFMGVWNDFVGPLIYLNDTDKFTLALGLRSFQMQYGTRWNLMMAAAIVAALPTLIIFFLCQKYFIEGITLTGIKA</sequence>
<keyword evidence="5 7" id="KW-1133">Transmembrane helix</keyword>
<evidence type="ECO:0000256" key="4">
    <source>
        <dbReference type="ARBA" id="ARBA00022692"/>
    </source>
</evidence>
<dbReference type="STRING" id="697281.Mahau_0771"/>
<dbReference type="CDD" id="cd06261">
    <property type="entry name" value="TM_PBP2"/>
    <property type="match status" value="1"/>
</dbReference>
<protein>
    <submittedName>
        <fullName evidence="9">Carbohydrate ABC transporter membrane protein 2, CUT1 family</fullName>
    </submittedName>
</protein>
<reference evidence="10" key="1">
    <citation type="submission" date="2010-11" db="EMBL/GenBank/DDBJ databases">
        <title>The complete genome of Mahella australiensis DSM 15567.</title>
        <authorList>
            <consortium name="US DOE Joint Genome Institute (JGI-PGF)"/>
            <person name="Lucas S."/>
            <person name="Copeland A."/>
            <person name="Lapidus A."/>
            <person name="Bruce D."/>
            <person name="Goodwin L."/>
            <person name="Pitluck S."/>
            <person name="Kyrpides N."/>
            <person name="Mavromatis K."/>
            <person name="Pagani I."/>
            <person name="Ivanova N."/>
            <person name="Teshima H."/>
            <person name="Brettin T."/>
            <person name="Detter J.C."/>
            <person name="Han C."/>
            <person name="Tapia R."/>
            <person name="Land M."/>
            <person name="Hauser L."/>
            <person name="Markowitz V."/>
            <person name="Cheng J.-F."/>
            <person name="Hugenholtz P."/>
            <person name="Woyke T."/>
            <person name="Wu D."/>
            <person name="Spring S."/>
            <person name="Pukall R."/>
            <person name="Steenblock K."/>
            <person name="Schneider S."/>
            <person name="Klenk H.-P."/>
            <person name="Eisen J.A."/>
        </authorList>
    </citation>
    <scope>NUCLEOTIDE SEQUENCE [LARGE SCALE GENOMIC DNA]</scope>
    <source>
        <strain evidence="10">DSM 15567 / CIP 107919 / 50-1 BON</strain>
    </source>
</reference>
<dbReference type="SUPFAM" id="SSF161098">
    <property type="entry name" value="MetI-like"/>
    <property type="match status" value="1"/>
</dbReference>
<dbReference type="PANTHER" id="PTHR43744:SF12">
    <property type="entry name" value="ABC TRANSPORTER PERMEASE PROTEIN MG189-RELATED"/>
    <property type="match status" value="1"/>
</dbReference>
<dbReference type="OrthoDB" id="9771544at2"/>
<keyword evidence="2 7" id="KW-0813">Transport</keyword>
<feature type="transmembrane region" description="Helical" evidence="7">
    <location>
        <begin position="164"/>
        <end position="183"/>
    </location>
</feature>
<dbReference type="GO" id="GO:0005886">
    <property type="term" value="C:plasma membrane"/>
    <property type="evidence" value="ECO:0007669"/>
    <property type="project" value="UniProtKB-SubCell"/>
</dbReference>
<keyword evidence="3" id="KW-1003">Cell membrane</keyword>
<evidence type="ECO:0000256" key="1">
    <source>
        <dbReference type="ARBA" id="ARBA00004651"/>
    </source>
</evidence>
<dbReference type="AlphaFoldDB" id="F4A167"/>
<feature type="transmembrane region" description="Helical" evidence="7">
    <location>
        <begin position="32"/>
        <end position="53"/>
    </location>
</feature>
<proteinExistence type="inferred from homology"/>
<feature type="domain" description="ABC transmembrane type-1" evidence="8">
    <location>
        <begin position="93"/>
        <end position="283"/>
    </location>
</feature>
<dbReference type="GO" id="GO:0055085">
    <property type="term" value="P:transmembrane transport"/>
    <property type="evidence" value="ECO:0007669"/>
    <property type="project" value="InterPro"/>
</dbReference>
<dbReference type="InterPro" id="IPR035906">
    <property type="entry name" value="MetI-like_sf"/>
</dbReference>
<keyword evidence="6 7" id="KW-0472">Membrane</keyword>
<feature type="transmembrane region" description="Helical" evidence="7">
    <location>
        <begin position="204"/>
        <end position="229"/>
    </location>
</feature>
<dbReference type="KEGG" id="mas:Mahau_0771"/>
<feature type="transmembrane region" description="Helical" evidence="7">
    <location>
        <begin position="128"/>
        <end position="152"/>
    </location>
</feature>
<dbReference type="Pfam" id="PF00528">
    <property type="entry name" value="BPD_transp_1"/>
    <property type="match status" value="1"/>
</dbReference>
<dbReference type="Gene3D" id="1.10.3720.10">
    <property type="entry name" value="MetI-like"/>
    <property type="match status" value="1"/>
</dbReference>